<dbReference type="InterPro" id="IPR038578">
    <property type="entry name" value="GT29-like_sf"/>
</dbReference>
<keyword evidence="5" id="KW-0812">Transmembrane</keyword>
<keyword evidence="9" id="KW-0472">Membrane</keyword>
<keyword evidence="6" id="KW-0735">Signal-anchor</keyword>
<dbReference type="InterPro" id="IPR001675">
    <property type="entry name" value="Glyco_trans_29"/>
</dbReference>
<evidence type="ECO:0000256" key="2">
    <source>
        <dbReference type="ARBA" id="ARBA00006003"/>
    </source>
</evidence>
<dbReference type="Pfam" id="PF00777">
    <property type="entry name" value="Glyco_transf_29"/>
    <property type="match status" value="1"/>
</dbReference>
<feature type="non-terminal residue" evidence="12">
    <location>
        <position position="1"/>
    </location>
</feature>
<keyword evidence="10" id="KW-1015">Disulfide bond</keyword>
<dbReference type="Proteomes" id="UP000727407">
    <property type="component" value="Unassembled WGS sequence"/>
</dbReference>
<comment type="caution">
    <text evidence="12">The sequence shown here is derived from an EMBL/GenBank/DDBJ whole genome shotgun (WGS) entry which is preliminary data.</text>
</comment>
<evidence type="ECO:0000313" key="12">
    <source>
        <dbReference type="EMBL" id="KAF5899884.1"/>
    </source>
</evidence>
<dbReference type="AlphaFoldDB" id="A0A8J4TXC2"/>
<proteinExistence type="inferred from homology"/>
<protein>
    <submittedName>
        <fullName evidence="12">CMP-N-acetylneuraminate-beta-galactosamide-alpha-2,3-sialyltransferase 1-like</fullName>
    </submittedName>
</protein>
<feature type="non-terminal residue" evidence="12">
    <location>
        <position position="55"/>
    </location>
</feature>
<reference evidence="12" key="1">
    <citation type="submission" date="2020-07" db="EMBL/GenBank/DDBJ databases">
        <title>Clarias magur genome sequencing, assembly and annotation.</title>
        <authorList>
            <person name="Kushwaha B."/>
            <person name="Kumar R."/>
            <person name="Das P."/>
            <person name="Joshi C.G."/>
            <person name="Kumar D."/>
            <person name="Nagpure N.S."/>
            <person name="Pandey M."/>
            <person name="Agarwal S."/>
            <person name="Srivastava S."/>
            <person name="Singh M."/>
            <person name="Sahoo L."/>
            <person name="Jayasankar P."/>
            <person name="Meher P.K."/>
            <person name="Koringa P.G."/>
            <person name="Iquebal M.A."/>
            <person name="Das S.P."/>
            <person name="Bit A."/>
            <person name="Patnaik S."/>
            <person name="Patel N."/>
            <person name="Shah T.M."/>
            <person name="Hinsu A."/>
            <person name="Jena J.K."/>
        </authorList>
    </citation>
    <scope>NUCLEOTIDE SEQUENCE</scope>
    <source>
        <strain evidence="12">CIFAMagur01</strain>
        <tissue evidence="12">Testis</tissue>
    </source>
</reference>
<keyword evidence="8" id="KW-0333">Golgi apparatus</keyword>
<comment type="subcellular location">
    <subcellularLocation>
        <location evidence="1">Golgi apparatus membrane</location>
        <topology evidence="1">Single-pass type II membrane protein</topology>
    </subcellularLocation>
</comment>
<dbReference type="PANTHER" id="PTHR46032">
    <property type="entry name" value="ALPHA-2,3-SIALYLTRANSFERASE ST3GAL I ISOFORM X1"/>
    <property type="match status" value="1"/>
</dbReference>
<evidence type="ECO:0000256" key="11">
    <source>
        <dbReference type="ARBA" id="ARBA00023180"/>
    </source>
</evidence>
<dbReference type="InterPro" id="IPR051757">
    <property type="entry name" value="Beta-gal_alpha2-3_sialyltrans"/>
</dbReference>
<evidence type="ECO:0000256" key="5">
    <source>
        <dbReference type="ARBA" id="ARBA00022692"/>
    </source>
</evidence>
<sequence length="55" mass="6136">TLSQVVEPLFSLFHDEQYYNDSSPDRCRTCAVVGNSANLKGSHYGAIIDAHDFVF</sequence>
<name>A0A8J4TXC2_CLAMG</name>
<organism evidence="12 13">
    <name type="scientific">Clarias magur</name>
    <name type="common">Asian catfish</name>
    <name type="synonym">Macropteronotus magur</name>
    <dbReference type="NCBI Taxonomy" id="1594786"/>
    <lineage>
        <taxon>Eukaryota</taxon>
        <taxon>Metazoa</taxon>
        <taxon>Chordata</taxon>
        <taxon>Craniata</taxon>
        <taxon>Vertebrata</taxon>
        <taxon>Euteleostomi</taxon>
        <taxon>Actinopterygii</taxon>
        <taxon>Neopterygii</taxon>
        <taxon>Teleostei</taxon>
        <taxon>Ostariophysi</taxon>
        <taxon>Siluriformes</taxon>
        <taxon>Clariidae</taxon>
        <taxon>Clarias</taxon>
    </lineage>
</organism>
<accession>A0A8J4TXC2</accession>
<dbReference type="EMBL" id="QNUK01000152">
    <property type="protein sequence ID" value="KAF5899884.1"/>
    <property type="molecule type" value="Genomic_DNA"/>
</dbReference>
<dbReference type="OrthoDB" id="8890677at2759"/>
<evidence type="ECO:0000256" key="8">
    <source>
        <dbReference type="ARBA" id="ARBA00023034"/>
    </source>
</evidence>
<dbReference type="GO" id="GO:0097503">
    <property type="term" value="P:sialylation"/>
    <property type="evidence" value="ECO:0007669"/>
    <property type="project" value="TreeGrafter"/>
</dbReference>
<evidence type="ECO:0000256" key="10">
    <source>
        <dbReference type="ARBA" id="ARBA00023157"/>
    </source>
</evidence>
<keyword evidence="7" id="KW-1133">Transmembrane helix</keyword>
<keyword evidence="11" id="KW-0325">Glycoprotein</keyword>
<keyword evidence="13" id="KW-1185">Reference proteome</keyword>
<evidence type="ECO:0000256" key="6">
    <source>
        <dbReference type="ARBA" id="ARBA00022968"/>
    </source>
</evidence>
<evidence type="ECO:0000256" key="7">
    <source>
        <dbReference type="ARBA" id="ARBA00022989"/>
    </source>
</evidence>
<evidence type="ECO:0000256" key="4">
    <source>
        <dbReference type="ARBA" id="ARBA00022679"/>
    </source>
</evidence>
<dbReference type="PANTHER" id="PTHR46032:SF6">
    <property type="entry name" value="CMP-N-ACETYLNEURAMINATE-BETA-GALACTOSAMIDE-ALPHA-2,3-SIALYLTRANSFERASE 1"/>
    <property type="match status" value="1"/>
</dbReference>
<comment type="similarity">
    <text evidence="2">Belongs to the glycosyltransferase 29 family.</text>
</comment>
<keyword evidence="4" id="KW-0808">Transferase</keyword>
<dbReference type="GO" id="GO:0003836">
    <property type="term" value="F:beta-galactoside (CMP) alpha-2,3-sialyltransferase activity"/>
    <property type="evidence" value="ECO:0007669"/>
    <property type="project" value="TreeGrafter"/>
</dbReference>
<evidence type="ECO:0000256" key="3">
    <source>
        <dbReference type="ARBA" id="ARBA00022676"/>
    </source>
</evidence>
<dbReference type="GO" id="GO:0000139">
    <property type="term" value="C:Golgi membrane"/>
    <property type="evidence" value="ECO:0007669"/>
    <property type="project" value="UniProtKB-SubCell"/>
</dbReference>
<dbReference type="Gene3D" id="3.90.1480.20">
    <property type="entry name" value="Glycosyl transferase family 29"/>
    <property type="match status" value="1"/>
</dbReference>
<evidence type="ECO:0000256" key="9">
    <source>
        <dbReference type="ARBA" id="ARBA00023136"/>
    </source>
</evidence>
<gene>
    <name evidence="12" type="ORF">DAT39_010388</name>
</gene>
<keyword evidence="3" id="KW-0328">Glycosyltransferase</keyword>
<evidence type="ECO:0000256" key="1">
    <source>
        <dbReference type="ARBA" id="ARBA00004323"/>
    </source>
</evidence>
<evidence type="ECO:0000313" key="13">
    <source>
        <dbReference type="Proteomes" id="UP000727407"/>
    </source>
</evidence>